<gene>
    <name evidence="1" type="ORF">CcaverHIS019_0700940</name>
</gene>
<reference evidence="1" key="1">
    <citation type="journal article" date="2023" name="BMC Genomics">
        <title>Chromosome-level genome assemblies of Cutaneotrichosporon spp. (Trichosporonales, Basidiomycota) reveal imbalanced evolution between nucleotide sequences and chromosome synteny.</title>
        <authorList>
            <person name="Kobayashi Y."/>
            <person name="Kayamori A."/>
            <person name="Aoki K."/>
            <person name="Shiwa Y."/>
            <person name="Matsutani M."/>
            <person name="Fujita N."/>
            <person name="Sugita T."/>
            <person name="Iwasaki W."/>
            <person name="Tanaka N."/>
            <person name="Takashima M."/>
        </authorList>
    </citation>
    <scope>NUCLEOTIDE SEQUENCE</scope>
    <source>
        <strain evidence="1">HIS019</strain>
    </source>
</reference>
<name>A0AA48L9R9_9TREE</name>
<dbReference type="EMBL" id="AP028218">
    <property type="protein sequence ID" value="BEI94522.1"/>
    <property type="molecule type" value="Genomic_DNA"/>
</dbReference>
<evidence type="ECO:0008006" key="3">
    <source>
        <dbReference type="Google" id="ProtNLM"/>
    </source>
</evidence>
<dbReference type="KEGG" id="ccac:CcaHIS019_0700940"/>
<protein>
    <recommendedName>
        <fullName evidence="3">F-box domain-containing protein</fullName>
    </recommendedName>
</protein>
<evidence type="ECO:0000313" key="1">
    <source>
        <dbReference type="EMBL" id="BEI94522.1"/>
    </source>
</evidence>
<keyword evidence="2" id="KW-1185">Reference proteome</keyword>
<dbReference type="AlphaFoldDB" id="A0AA48L9R9"/>
<dbReference type="RefSeq" id="XP_060459787.1">
    <property type="nucleotide sequence ID" value="XM_060603499.1"/>
</dbReference>
<dbReference type="Proteomes" id="UP001233271">
    <property type="component" value="Chromosome 7a"/>
</dbReference>
<organism evidence="1 2">
    <name type="scientific">Cutaneotrichosporon cavernicola</name>
    <dbReference type="NCBI Taxonomy" id="279322"/>
    <lineage>
        <taxon>Eukaryota</taxon>
        <taxon>Fungi</taxon>
        <taxon>Dikarya</taxon>
        <taxon>Basidiomycota</taxon>
        <taxon>Agaricomycotina</taxon>
        <taxon>Tremellomycetes</taxon>
        <taxon>Trichosporonales</taxon>
        <taxon>Trichosporonaceae</taxon>
        <taxon>Cutaneotrichosporon</taxon>
    </lineage>
</organism>
<evidence type="ECO:0000313" key="2">
    <source>
        <dbReference type="Proteomes" id="UP001233271"/>
    </source>
</evidence>
<accession>A0AA48L9R9</accession>
<dbReference type="GeneID" id="85498392"/>
<sequence>MSHETGAEQPVATLPEAPLIIEYKGNPLIDIVAFPHIVERIADLADLPTSLRLRTTCRRLRNRTDKRLFQHVLLWVSGFSNRCYASTTDGRSARLPMTPIPTTPHPEAYDFGHTTQEPVSSINSVTKYARTVDVMAPGLNPVMLPALSSGTLVRTSSAFPLLPAPEVEERYLDTRYHTDQLQLYFPGPKRWVVHITFNDRWPYGPGDLIHITNNVKDSHDTMTLTLVLHPIDGAANVAEGGKTLDIFFPKVLSGDSPLISGVTVVGLEACSPELMGLPEATPAQVEAELDRICRPGYPISFLTMDEWVATTSAREVEVPEHMVRFISDLWVEPEEKYGLWDAHADEGPANDEEDVAHDDGTHVHGDRTCPRCVIT</sequence>
<proteinExistence type="predicted"/>